<evidence type="ECO:0000313" key="1">
    <source>
        <dbReference type="EMBL" id="EDW52719.1"/>
    </source>
</evidence>
<keyword evidence="2" id="KW-1185">Reference proteome</keyword>
<name>B4IKV2_DROSE</name>
<evidence type="ECO:0000313" key="2">
    <source>
        <dbReference type="Proteomes" id="UP000001292"/>
    </source>
</evidence>
<dbReference type="PhylomeDB" id="B4IKV2"/>
<organism evidence="2">
    <name type="scientific">Drosophila sechellia</name>
    <name type="common">Fruit fly</name>
    <dbReference type="NCBI Taxonomy" id="7238"/>
    <lineage>
        <taxon>Eukaryota</taxon>
        <taxon>Metazoa</taxon>
        <taxon>Ecdysozoa</taxon>
        <taxon>Arthropoda</taxon>
        <taxon>Hexapoda</taxon>
        <taxon>Insecta</taxon>
        <taxon>Pterygota</taxon>
        <taxon>Neoptera</taxon>
        <taxon>Endopterygota</taxon>
        <taxon>Diptera</taxon>
        <taxon>Brachycera</taxon>
        <taxon>Muscomorpha</taxon>
        <taxon>Ephydroidea</taxon>
        <taxon>Drosophilidae</taxon>
        <taxon>Drosophila</taxon>
        <taxon>Sophophora</taxon>
    </lineage>
</organism>
<protein>
    <submittedName>
        <fullName evidence="1">GM19334</fullName>
    </submittedName>
</protein>
<accession>B4IKV2</accession>
<reference evidence="1 2" key="1">
    <citation type="journal article" date="2007" name="Nature">
        <title>Evolution of genes and genomes on the Drosophila phylogeny.</title>
        <authorList>
            <consortium name="Drosophila 12 Genomes Consortium"/>
            <person name="Clark A.G."/>
            <person name="Eisen M.B."/>
            <person name="Smith D.R."/>
            <person name="Bergman C.M."/>
            <person name="Oliver B."/>
            <person name="Markow T.A."/>
            <person name="Kaufman T.C."/>
            <person name="Kellis M."/>
            <person name="Gelbart W."/>
            <person name="Iyer V.N."/>
            <person name="Pollard D.A."/>
            <person name="Sackton T.B."/>
            <person name="Larracuente A.M."/>
            <person name="Singh N.D."/>
            <person name="Abad J.P."/>
            <person name="Abt D.N."/>
            <person name="Adryan B."/>
            <person name="Aguade M."/>
            <person name="Akashi H."/>
            <person name="Anderson W.W."/>
            <person name="Aquadro C.F."/>
            <person name="Ardell D.H."/>
            <person name="Arguello R."/>
            <person name="Artieri C.G."/>
            <person name="Barbash D.A."/>
            <person name="Barker D."/>
            <person name="Barsanti P."/>
            <person name="Batterham P."/>
            <person name="Batzoglou S."/>
            <person name="Begun D."/>
            <person name="Bhutkar A."/>
            <person name="Blanco E."/>
            <person name="Bosak S.A."/>
            <person name="Bradley R.K."/>
            <person name="Brand A.D."/>
            <person name="Brent M.R."/>
            <person name="Brooks A.N."/>
            <person name="Brown R.H."/>
            <person name="Butlin R.K."/>
            <person name="Caggese C."/>
            <person name="Calvi B.R."/>
            <person name="Bernardo de Carvalho A."/>
            <person name="Caspi A."/>
            <person name="Castrezana S."/>
            <person name="Celniker S.E."/>
            <person name="Chang J.L."/>
            <person name="Chapple C."/>
            <person name="Chatterji S."/>
            <person name="Chinwalla A."/>
            <person name="Civetta A."/>
            <person name="Clifton S.W."/>
            <person name="Comeron J.M."/>
            <person name="Costello J.C."/>
            <person name="Coyne J.A."/>
            <person name="Daub J."/>
            <person name="David R.G."/>
            <person name="Delcher A.L."/>
            <person name="Delehaunty K."/>
            <person name="Do C.B."/>
            <person name="Ebling H."/>
            <person name="Edwards K."/>
            <person name="Eickbush T."/>
            <person name="Evans J.D."/>
            <person name="Filipski A."/>
            <person name="Findeiss S."/>
            <person name="Freyhult E."/>
            <person name="Fulton L."/>
            <person name="Fulton R."/>
            <person name="Garcia A.C."/>
            <person name="Gardiner A."/>
            <person name="Garfield D.A."/>
            <person name="Garvin B.E."/>
            <person name="Gibson G."/>
            <person name="Gilbert D."/>
            <person name="Gnerre S."/>
            <person name="Godfrey J."/>
            <person name="Good R."/>
            <person name="Gotea V."/>
            <person name="Gravely B."/>
            <person name="Greenberg A.J."/>
            <person name="Griffiths-Jones S."/>
            <person name="Gross S."/>
            <person name="Guigo R."/>
            <person name="Gustafson E.A."/>
            <person name="Haerty W."/>
            <person name="Hahn M.W."/>
            <person name="Halligan D.L."/>
            <person name="Halpern A.L."/>
            <person name="Halter G.M."/>
            <person name="Han M.V."/>
            <person name="Heger A."/>
            <person name="Hillier L."/>
            <person name="Hinrichs A.S."/>
            <person name="Holmes I."/>
            <person name="Hoskins R.A."/>
            <person name="Hubisz M.J."/>
            <person name="Hultmark D."/>
            <person name="Huntley M.A."/>
            <person name="Jaffe D.B."/>
            <person name="Jagadeeshan S."/>
            <person name="Jeck W.R."/>
            <person name="Johnson J."/>
            <person name="Jones C.D."/>
            <person name="Jordan W.C."/>
            <person name="Karpen G.H."/>
            <person name="Kataoka E."/>
            <person name="Keightley P.D."/>
            <person name="Kheradpour P."/>
            <person name="Kirkness E.F."/>
            <person name="Koerich L.B."/>
            <person name="Kristiansen K."/>
            <person name="Kudrna D."/>
            <person name="Kulathinal R.J."/>
            <person name="Kumar S."/>
            <person name="Kwok R."/>
            <person name="Lander E."/>
            <person name="Langley C.H."/>
            <person name="Lapoint R."/>
            <person name="Lazzaro B.P."/>
            <person name="Lee S.J."/>
            <person name="Levesque L."/>
            <person name="Li R."/>
            <person name="Lin C.F."/>
            <person name="Lin M.F."/>
            <person name="Lindblad-Toh K."/>
            <person name="Llopart A."/>
            <person name="Long M."/>
            <person name="Low L."/>
            <person name="Lozovsky E."/>
            <person name="Lu J."/>
            <person name="Luo M."/>
            <person name="Machado C.A."/>
            <person name="Makalowski W."/>
            <person name="Marzo M."/>
            <person name="Matsuda M."/>
            <person name="Matzkin L."/>
            <person name="McAllister B."/>
            <person name="McBride C.S."/>
            <person name="McKernan B."/>
            <person name="McKernan K."/>
            <person name="Mendez-Lago M."/>
            <person name="Minx P."/>
            <person name="Mollenhauer M.U."/>
            <person name="Montooth K."/>
            <person name="Mount S.M."/>
            <person name="Mu X."/>
            <person name="Myers E."/>
            <person name="Negre B."/>
            <person name="Newfeld S."/>
            <person name="Nielsen R."/>
            <person name="Noor M.A."/>
            <person name="O'Grady P."/>
            <person name="Pachter L."/>
            <person name="Papaceit M."/>
            <person name="Parisi M.J."/>
            <person name="Parisi M."/>
            <person name="Parts L."/>
            <person name="Pedersen J.S."/>
            <person name="Pesole G."/>
            <person name="Phillippy A.M."/>
            <person name="Ponting C.P."/>
            <person name="Pop M."/>
            <person name="Porcelli D."/>
            <person name="Powell J.R."/>
            <person name="Prohaska S."/>
            <person name="Pruitt K."/>
            <person name="Puig M."/>
            <person name="Quesneville H."/>
            <person name="Ram K.R."/>
            <person name="Rand D."/>
            <person name="Rasmussen M.D."/>
            <person name="Reed L.K."/>
            <person name="Reenan R."/>
            <person name="Reily A."/>
            <person name="Remington K.A."/>
            <person name="Rieger T.T."/>
            <person name="Ritchie M.G."/>
            <person name="Robin C."/>
            <person name="Rogers Y.H."/>
            <person name="Rohde C."/>
            <person name="Rozas J."/>
            <person name="Rubenfield M.J."/>
            <person name="Ruiz A."/>
            <person name="Russo S."/>
            <person name="Salzberg S.L."/>
            <person name="Sanchez-Gracia A."/>
            <person name="Saranga D.J."/>
            <person name="Sato H."/>
            <person name="Schaeffer S.W."/>
            <person name="Schatz M.C."/>
            <person name="Schlenke T."/>
            <person name="Schwartz R."/>
            <person name="Segarra C."/>
            <person name="Singh R.S."/>
            <person name="Sirot L."/>
            <person name="Sirota M."/>
            <person name="Sisneros N.B."/>
            <person name="Smith C.D."/>
            <person name="Smith T.F."/>
            <person name="Spieth J."/>
            <person name="Stage D.E."/>
            <person name="Stark A."/>
            <person name="Stephan W."/>
            <person name="Strausberg R.L."/>
            <person name="Strempel S."/>
            <person name="Sturgill D."/>
            <person name="Sutton G."/>
            <person name="Sutton G.G."/>
            <person name="Tao W."/>
            <person name="Teichmann S."/>
            <person name="Tobari Y.N."/>
            <person name="Tomimura Y."/>
            <person name="Tsolas J.M."/>
            <person name="Valente V.L."/>
            <person name="Venter E."/>
            <person name="Venter J.C."/>
            <person name="Vicario S."/>
            <person name="Vieira F.G."/>
            <person name="Vilella A.J."/>
            <person name="Villasante A."/>
            <person name="Walenz B."/>
            <person name="Wang J."/>
            <person name="Wasserman M."/>
            <person name="Watts T."/>
            <person name="Wilson D."/>
            <person name="Wilson R.K."/>
            <person name="Wing R.A."/>
            <person name="Wolfner M.F."/>
            <person name="Wong A."/>
            <person name="Wong G.K."/>
            <person name="Wu C.I."/>
            <person name="Wu G."/>
            <person name="Yamamoto D."/>
            <person name="Yang H.P."/>
            <person name="Yang S.P."/>
            <person name="Yorke J.A."/>
            <person name="Yoshida K."/>
            <person name="Zdobnov E."/>
            <person name="Zhang P."/>
            <person name="Zhang Y."/>
            <person name="Zimin A.V."/>
            <person name="Baldwin J."/>
            <person name="Abdouelleil A."/>
            <person name="Abdulkadir J."/>
            <person name="Abebe A."/>
            <person name="Abera B."/>
            <person name="Abreu J."/>
            <person name="Acer S.C."/>
            <person name="Aftuck L."/>
            <person name="Alexander A."/>
            <person name="An P."/>
            <person name="Anderson E."/>
            <person name="Anderson S."/>
            <person name="Arachi H."/>
            <person name="Azer M."/>
            <person name="Bachantsang P."/>
            <person name="Barry A."/>
            <person name="Bayul T."/>
            <person name="Berlin A."/>
            <person name="Bessette D."/>
            <person name="Bloom T."/>
            <person name="Blye J."/>
            <person name="Boguslavskiy L."/>
            <person name="Bonnet C."/>
            <person name="Boukhgalter B."/>
            <person name="Bourzgui I."/>
            <person name="Brown A."/>
            <person name="Cahill P."/>
            <person name="Channer S."/>
            <person name="Cheshatsang Y."/>
            <person name="Chuda L."/>
            <person name="Citroen M."/>
            <person name="Collymore A."/>
            <person name="Cooke P."/>
            <person name="Costello M."/>
            <person name="D'Aco K."/>
            <person name="Daza R."/>
            <person name="De Haan G."/>
            <person name="DeGray S."/>
            <person name="DeMaso C."/>
            <person name="Dhargay N."/>
            <person name="Dooley K."/>
            <person name="Dooley E."/>
            <person name="Doricent M."/>
            <person name="Dorje P."/>
            <person name="Dorjee K."/>
            <person name="Dupes A."/>
            <person name="Elong R."/>
            <person name="Falk J."/>
            <person name="Farina A."/>
            <person name="Faro S."/>
            <person name="Ferguson D."/>
            <person name="Fisher S."/>
            <person name="Foley C.D."/>
            <person name="Franke A."/>
            <person name="Friedrich D."/>
            <person name="Gadbois L."/>
            <person name="Gearin G."/>
            <person name="Gearin C.R."/>
            <person name="Giannoukos G."/>
            <person name="Goode T."/>
            <person name="Graham J."/>
            <person name="Grandbois E."/>
            <person name="Grewal S."/>
            <person name="Gyaltsen K."/>
            <person name="Hafez N."/>
            <person name="Hagos B."/>
            <person name="Hall J."/>
            <person name="Henson C."/>
            <person name="Hollinger A."/>
            <person name="Honan T."/>
            <person name="Huard M.D."/>
            <person name="Hughes L."/>
            <person name="Hurhula B."/>
            <person name="Husby M.E."/>
            <person name="Kamat A."/>
            <person name="Kanga B."/>
            <person name="Kashin S."/>
            <person name="Khazanovich D."/>
            <person name="Kisner P."/>
            <person name="Lance K."/>
            <person name="Lara M."/>
            <person name="Lee W."/>
            <person name="Lennon N."/>
            <person name="Letendre F."/>
            <person name="LeVine R."/>
            <person name="Lipovsky A."/>
            <person name="Liu X."/>
            <person name="Liu J."/>
            <person name="Liu S."/>
            <person name="Lokyitsang T."/>
            <person name="Lokyitsang Y."/>
            <person name="Lubonja R."/>
            <person name="Lui A."/>
            <person name="MacDonald P."/>
            <person name="Magnisalis V."/>
            <person name="Maru K."/>
            <person name="Matthews C."/>
            <person name="McCusker W."/>
            <person name="McDonough S."/>
            <person name="Mehta T."/>
            <person name="Meldrim J."/>
            <person name="Meneus L."/>
            <person name="Mihai O."/>
            <person name="Mihalev A."/>
            <person name="Mihova T."/>
            <person name="Mittelman R."/>
            <person name="Mlenga V."/>
            <person name="Montmayeur A."/>
            <person name="Mulrain L."/>
            <person name="Navidi A."/>
            <person name="Naylor J."/>
            <person name="Negash T."/>
            <person name="Nguyen T."/>
            <person name="Nguyen N."/>
            <person name="Nicol R."/>
            <person name="Norbu C."/>
            <person name="Norbu N."/>
            <person name="Novod N."/>
            <person name="O'Neill B."/>
            <person name="Osman S."/>
            <person name="Markiewicz E."/>
            <person name="Oyono O.L."/>
            <person name="Patti C."/>
            <person name="Phunkhang P."/>
            <person name="Pierre F."/>
            <person name="Priest M."/>
            <person name="Raghuraman S."/>
            <person name="Rege F."/>
            <person name="Reyes R."/>
            <person name="Rise C."/>
            <person name="Rogov P."/>
            <person name="Ross K."/>
            <person name="Ryan E."/>
            <person name="Settipalli S."/>
            <person name="Shea T."/>
            <person name="Sherpa N."/>
            <person name="Shi L."/>
            <person name="Shih D."/>
            <person name="Sparrow T."/>
            <person name="Spaulding J."/>
            <person name="Stalker J."/>
            <person name="Stange-Thomann N."/>
            <person name="Stavropoulos S."/>
            <person name="Stone C."/>
            <person name="Strader C."/>
            <person name="Tesfaye S."/>
            <person name="Thomson T."/>
            <person name="Thoulutsang Y."/>
            <person name="Thoulutsang D."/>
            <person name="Topham K."/>
            <person name="Topping I."/>
            <person name="Tsamla T."/>
            <person name="Vassiliev H."/>
            <person name="Vo A."/>
            <person name="Wangchuk T."/>
            <person name="Wangdi T."/>
            <person name="Weiand M."/>
            <person name="Wilkinson J."/>
            <person name="Wilson A."/>
            <person name="Yadav S."/>
            <person name="Young G."/>
            <person name="Yu Q."/>
            <person name="Zembek L."/>
            <person name="Zhong D."/>
            <person name="Zimmer A."/>
            <person name="Zwirko Z."/>
            <person name="Jaffe D.B."/>
            <person name="Alvarez P."/>
            <person name="Brockman W."/>
            <person name="Butler J."/>
            <person name="Chin C."/>
            <person name="Gnerre S."/>
            <person name="Grabherr M."/>
            <person name="Kleber M."/>
            <person name="Mauceli E."/>
            <person name="MacCallum I."/>
        </authorList>
    </citation>
    <scope>NUCLEOTIDE SEQUENCE [LARGE SCALE GENOMIC DNA]</scope>
    <source>
        <strain evidence="2">Rob3c / Tucson 14021-0248.25</strain>
    </source>
</reference>
<dbReference type="Proteomes" id="UP000001292">
    <property type="component" value="Unassembled WGS sequence"/>
</dbReference>
<dbReference type="AlphaFoldDB" id="B4IKV2"/>
<dbReference type="EMBL" id="CH480858">
    <property type="protein sequence ID" value="EDW52719.1"/>
    <property type="molecule type" value="Genomic_DNA"/>
</dbReference>
<gene>
    <name evidence="1" type="primary">Dsec\GM19334</name>
    <name evidence="1" type="ORF">Dsec_GM19334</name>
</gene>
<proteinExistence type="predicted"/>
<dbReference type="HOGENOM" id="CLU_2087336_0_0_1"/>
<sequence length="117" mass="13265">MTLNPQDILGFVKQLPTFEGAPGTLQKFIVSVEEVIMLIRGTDQTPYGQLLLRILRNKVIGKADEVLNMLDTKLEWDSIRDNLKRMYSCKKSEPILISEIQNQPVFPSGNCSMKLPD</sequence>